<dbReference type="InterPro" id="IPR045865">
    <property type="entry name" value="ACT-like_dom_sf"/>
</dbReference>
<evidence type="ECO:0000256" key="9">
    <source>
        <dbReference type="PIRSR" id="PIRSR000726-1"/>
    </source>
</evidence>
<dbReference type="InterPro" id="IPR001048">
    <property type="entry name" value="Asp/Glu/Uridylate_kinase"/>
</dbReference>
<evidence type="ECO:0000256" key="1">
    <source>
        <dbReference type="ARBA" id="ARBA00010122"/>
    </source>
</evidence>
<keyword evidence="4 9" id="KW-0547">Nucleotide-binding</keyword>
<evidence type="ECO:0000313" key="13">
    <source>
        <dbReference type="Proteomes" id="UP000824090"/>
    </source>
</evidence>
<evidence type="ECO:0000256" key="7">
    <source>
        <dbReference type="ARBA" id="ARBA00034478"/>
    </source>
</evidence>
<dbReference type="Pfam" id="PF22468">
    <property type="entry name" value="ACT_9"/>
    <property type="match status" value="1"/>
</dbReference>
<comment type="catalytic activity">
    <reaction evidence="8">
        <text>L-aspartate + ATP = 4-phospho-L-aspartate + ADP</text>
        <dbReference type="Rhea" id="RHEA:23776"/>
        <dbReference type="ChEBI" id="CHEBI:29991"/>
        <dbReference type="ChEBI" id="CHEBI:30616"/>
        <dbReference type="ChEBI" id="CHEBI:57535"/>
        <dbReference type="ChEBI" id="CHEBI:456216"/>
        <dbReference type="EC" id="2.7.2.4"/>
    </reaction>
</comment>
<keyword evidence="3" id="KW-0808">Transferase</keyword>
<evidence type="ECO:0000256" key="2">
    <source>
        <dbReference type="ARBA" id="ARBA00013059"/>
    </source>
</evidence>
<proteinExistence type="inferred from homology"/>
<comment type="pathway">
    <text evidence="7">Amino-acid biosynthesis; L-methionine biosynthesis via de novo pathway.</text>
</comment>
<evidence type="ECO:0000256" key="6">
    <source>
        <dbReference type="ARBA" id="ARBA00022840"/>
    </source>
</evidence>
<dbReference type="EC" id="2.7.2.4" evidence="2"/>
<dbReference type="PANTHER" id="PTHR21499:SF3">
    <property type="entry name" value="ASPARTOKINASE"/>
    <property type="match status" value="1"/>
</dbReference>
<feature type="binding site" evidence="9">
    <location>
        <begin position="6"/>
        <end position="9"/>
    </location>
    <ligand>
        <name>ATP</name>
        <dbReference type="ChEBI" id="CHEBI:30616"/>
    </ligand>
</feature>
<evidence type="ECO:0000256" key="5">
    <source>
        <dbReference type="ARBA" id="ARBA00022777"/>
    </source>
</evidence>
<feature type="binding site" evidence="9">
    <location>
        <position position="167"/>
    </location>
    <ligand>
        <name>ATP</name>
        <dbReference type="ChEBI" id="CHEBI:30616"/>
    </ligand>
</feature>
<dbReference type="CDD" id="cd04891">
    <property type="entry name" value="ACT_AK-LysC-DapG-like_1"/>
    <property type="match status" value="1"/>
</dbReference>
<comment type="caution">
    <text evidence="12">The sequence shown here is derived from an EMBL/GenBank/DDBJ whole genome shotgun (WGS) entry which is preliminary data.</text>
</comment>
<evidence type="ECO:0000313" key="12">
    <source>
        <dbReference type="EMBL" id="HIU26734.1"/>
    </source>
</evidence>
<feature type="domain" description="Aspartokinase ACT" evidence="11">
    <location>
        <begin position="337"/>
        <end position="395"/>
    </location>
</feature>
<evidence type="ECO:0000259" key="11">
    <source>
        <dbReference type="Pfam" id="PF22468"/>
    </source>
</evidence>
<evidence type="ECO:0000256" key="4">
    <source>
        <dbReference type="ARBA" id="ARBA00022741"/>
    </source>
</evidence>
<dbReference type="GO" id="GO:0009090">
    <property type="term" value="P:homoserine biosynthetic process"/>
    <property type="evidence" value="ECO:0007669"/>
    <property type="project" value="TreeGrafter"/>
</dbReference>
<evidence type="ECO:0000259" key="10">
    <source>
        <dbReference type="Pfam" id="PF00696"/>
    </source>
</evidence>
<dbReference type="GO" id="GO:0009089">
    <property type="term" value="P:lysine biosynthetic process via diaminopimelate"/>
    <property type="evidence" value="ECO:0007669"/>
    <property type="project" value="InterPro"/>
</dbReference>
<dbReference type="GO" id="GO:0005829">
    <property type="term" value="C:cytosol"/>
    <property type="evidence" value="ECO:0007669"/>
    <property type="project" value="TreeGrafter"/>
</dbReference>
<organism evidence="12 13">
    <name type="scientific">Candidatus Allocopromorpha excrementigallinarum</name>
    <dbReference type="NCBI Taxonomy" id="2840742"/>
    <lineage>
        <taxon>Bacteria</taxon>
        <taxon>Bacillati</taxon>
        <taxon>Bacillota</taxon>
        <taxon>Clostridia</taxon>
        <taxon>Eubacteriales</taxon>
        <taxon>Eubacteriaceae</taxon>
        <taxon>Eubacteriaceae incertae sedis</taxon>
        <taxon>Candidatus Allocopromorpha</taxon>
    </lineage>
</organism>
<gene>
    <name evidence="12" type="ORF">IAC50_09600</name>
</gene>
<accession>A0A9D1I217</accession>
<dbReference type="Proteomes" id="UP000824090">
    <property type="component" value="Unassembled WGS sequence"/>
</dbReference>
<comment type="similarity">
    <text evidence="1">Belongs to the aspartokinase family.</text>
</comment>
<dbReference type="Pfam" id="PF00696">
    <property type="entry name" value="AA_kinase"/>
    <property type="match status" value="1"/>
</dbReference>
<dbReference type="PANTHER" id="PTHR21499">
    <property type="entry name" value="ASPARTATE KINASE"/>
    <property type="match status" value="1"/>
</dbReference>
<dbReference type="GO" id="GO:0005524">
    <property type="term" value="F:ATP binding"/>
    <property type="evidence" value="ECO:0007669"/>
    <property type="project" value="UniProtKB-KW"/>
</dbReference>
<reference evidence="12" key="2">
    <citation type="journal article" date="2021" name="PeerJ">
        <title>Extensive microbial diversity within the chicken gut microbiome revealed by metagenomics and culture.</title>
        <authorList>
            <person name="Gilroy R."/>
            <person name="Ravi A."/>
            <person name="Getino M."/>
            <person name="Pursley I."/>
            <person name="Horton D.L."/>
            <person name="Alikhan N.F."/>
            <person name="Baker D."/>
            <person name="Gharbi K."/>
            <person name="Hall N."/>
            <person name="Watson M."/>
            <person name="Adriaenssens E.M."/>
            <person name="Foster-Nyarko E."/>
            <person name="Jarju S."/>
            <person name="Secka A."/>
            <person name="Antonio M."/>
            <person name="Oren A."/>
            <person name="Chaudhuri R.R."/>
            <person name="La Ragione R."/>
            <person name="Hildebrand F."/>
            <person name="Pallen M.J."/>
        </authorList>
    </citation>
    <scope>NUCLEOTIDE SEQUENCE</scope>
    <source>
        <strain evidence="12">ChiHcec3-6078</strain>
    </source>
</reference>
<dbReference type="Gene3D" id="3.30.2130.10">
    <property type="entry name" value="VC0802-like"/>
    <property type="match status" value="1"/>
</dbReference>
<dbReference type="InterPro" id="IPR054352">
    <property type="entry name" value="ACT_Aspartokinase"/>
</dbReference>
<dbReference type="SUPFAM" id="SSF53633">
    <property type="entry name" value="Carbamate kinase-like"/>
    <property type="match status" value="1"/>
</dbReference>
<dbReference type="InterPro" id="IPR036393">
    <property type="entry name" value="AceGlu_kinase-like_sf"/>
</dbReference>
<dbReference type="GO" id="GO:0004072">
    <property type="term" value="F:aspartate kinase activity"/>
    <property type="evidence" value="ECO:0007669"/>
    <property type="project" value="UniProtKB-EC"/>
</dbReference>
<evidence type="ECO:0000256" key="8">
    <source>
        <dbReference type="ARBA" id="ARBA00047872"/>
    </source>
</evidence>
<evidence type="ECO:0000256" key="3">
    <source>
        <dbReference type="ARBA" id="ARBA00022679"/>
    </source>
</evidence>
<protein>
    <recommendedName>
        <fullName evidence="2">aspartate kinase</fullName>
        <ecNumber evidence="2">2.7.2.4</ecNumber>
    </recommendedName>
</protein>
<keyword evidence="5 12" id="KW-0418">Kinase</keyword>
<feature type="domain" description="Aspartate/glutamate/uridylate kinase" evidence="10">
    <location>
        <begin position="3"/>
        <end position="215"/>
    </location>
</feature>
<dbReference type="PIRSF" id="PIRSF000726">
    <property type="entry name" value="Asp_kin"/>
    <property type="match status" value="1"/>
</dbReference>
<name>A0A9D1I217_9FIRM</name>
<dbReference type="SUPFAM" id="SSF55021">
    <property type="entry name" value="ACT-like"/>
    <property type="match status" value="2"/>
</dbReference>
<keyword evidence="6 9" id="KW-0067">ATP-binding</keyword>
<dbReference type="AlphaFoldDB" id="A0A9D1I217"/>
<dbReference type="EMBL" id="DVMP01000166">
    <property type="protein sequence ID" value="HIU26734.1"/>
    <property type="molecule type" value="Genomic_DNA"/>
</dbReference>
<sequence>MNIVQKYSGASLDSIEGIKAVARHIAETKKKEDGLVVVTGLSERTAEGLEERALKMGGDVPESEMNALLSAGDQQTAALLAIALQEEGIPAQSVTGFKSGVVTNRYRFKDRINEINTDRVEEIVESGRVAVVAGFQTTEGGSDVTAVGTAAYLGWDCDIYTEDMCMYTVDPQVYPEAKPIKAVTYEEMMEMANLGADKIETKAVELAKKYSVKLFFGKSLEDDRSKGTYIVSKEMIINENLLVEDTPVTGMGIQDEVSIFTLRNLASDGKAVAEVFRILGEQNIIVDMISQQMAENGTCTVSFSCGADQGEALTNEIGRHEIFDGITIDCEGNLAMISLVGVGMAANSGVASEVFRILAENNIKYYHITTSEISISVTVEMGQKLNAAIALCRAFNL</sequence>
<feature type="binding site" evidence="9">
    <location>
        <position position="45"/>
    </location>
    <ligand>
        <name>substrate</name>
    </ligand>
</feature>
<dbReference type="Gene3D" id="3.40.1160.10">
    <property type="entry name" value="Acetylglutamate kinase-like"/>
    <property type="match status" value="1"/>
</dbReference>
<reference evidence="12" key="1">
    <citation type="submission" date="2020-10" db="EMBL/GenBank/DDBJ databases">
        <authorList>
            <person name="Gilroy R."/>
        </authorList>
    </citation>
    <scope>NUCLEOTIDE SEQUENCE</scope>
    <source>
        <strain evidence="12">ChiHcec3-6078</strain>
    </source>
</reference>
<dbReference type="InterPro" id="IPR005260">
    <property type="entry name" value="Asp_kin_monofn"/>
</dbReference>